<evidence type="ECO:0000313" key="4">
    <source>
        <dbReference type="Proteomes" id="UP000020681"/>
    </source>
</evidence>
<gene>
    <name evidence="3" type="ORF">I551_8050</name>
</gene>
<dbReference type="Pfam" id="PF04030">
    <property type="entry name" value="ALO"/>
    <property type="match status" value="1"/>
</dbReference>
<comment type="caution">
    <text evidence="3">The sequence shown here is derived from an EMBL/GenBank/DDBJ whole genome shotgun (WGS) entry which is preliminary data.</text>
</comment>
<keyword evidence="1" id="KW-0560">Oxidoreductase</keyword>
<accession>A0ABN0QLK9</accession>
<name>A0ABN0QLK9_MYCUL</name>
<evidence type="ECO:0000313" key="3">
    <source>
        <dbReference type="EMBL" id="EUA85542.1"/>
    </source>
</evidence>
<feature type="domain" description="D-arabinono-1,4-lactone oxidase C-terminal" evidence="2">
    <location>
        <begin position="2"/>
        <end position="41"/>
    </location>
</feature>
<reference evidence="3 4" key="1">
    <citation type="submission" date="2014-01" db="EMBL/GenBank/DDBJ databases">
        <authorList>
            <person name="Dobos K."/>
            <person name="Lenaerts A."/>
            <person name="Ordway D."/>
            <person name="DeGroote M.A."/>
            <person name="Parker T."/>
            <person name="Sizemore C."/>
            <person name="Tallon L.J."/>
            <person name="Sadzewicz L.K."/>
            <person name="Sengamalay N."/>
            <person name="Fraser C.M."/>
            <person name="Hine E."/>
            <person name="Shefchek K.A."/>
            <person name="Das S.P."/>
            <person name="Tettelin H."/>
        </authorList>
    </citation>
    <scope>NUCLEOTIDE SEQUENCE [LARGE SCALE GENOMIC DNA]</scope>
    <source>
        <strain evidence="3 4">Harvey</strain>
    </source>
</reference>
<dbReference type="InterPro" id="IPR007173">
    <property type="entry name" value="ALO_C"/>
</dbReference>
<evidence type="ECO:0000256" key="1">
    <source>
        <dbReference type="ARBA" id="ARBA00023002"/>
    </source>
</evidence>
<dbReference type="EMBL" id="JAOL01000190">
    <property type="protein sequence ID" value="EUA85542.1"/>
    <property type="molecule type" value="Genomic_DNA"/>
</dbReference>
<keyword evidence="4" id="KW-1185">Reference proteome</keyword>
<organism evidence="3 4">
    <name type="scientific">Mycobacterium ulcerans str. Harvey</name>
    <dbReference type="NCBI Taxonomy" id="1299332"/>
    <lineage>
        <taxon>Bacteria</taxon>
        <taxon>Bacillati</taxon>
        <taxon>Actinomycetota</taxon>
        <taxon>Actinomycetes</taxon>
        <taxon>Mycobacteriales</taxon>
        <taxon>Mycobacteriaceae</taxon>
        <taxon>Mycobacterium</taxon>
        <taxon>Mycobacterium ulcerans group</taxon>
    </lineage>
</organism>
<dbReference type="Proteomes" id="UP000020681">
    <property type="component" value="Unassembled WGS sequence"/>
</dbReference>
<evidence type="ECO:0000259" key="2">
    <source>
        <dbReference type="Pfam" id="PF04030"/>
    </source>
</evidence>
<proteinExistence type="predicted"/>
<protein>
    <submittedName>
        <fullName evidence="3">D-arabinono-1,4-lactone oxidase family protein</fullName>
    </submittedName>
</protein>
<sequence length="60" mass="7025">MEFGGRLYTAKDSRTTAETFHAMYPRIDEWIAVRRKVDPCGCSPPTWPDVWSCSKWCWTP</sequence>